<proteinExistence type="predicted"/>
<sequence>MYKKMKSTALNFLSILFLVVAFLSNTNLQVKASETNGELKNASQVSSAEGFINMSVPEVWSNSQGDINIKLSIINLKDFSKADIFINDNEKPFKTVSEITTETTSIKLPLNVLNRAKNKVVLKAYSKTASSKIYMQTKYINIVKSDDISNTSKLSTNSKASVKVNSTITEAESDSYSIKVWSPTNTLPYELQIEVNADEYTNSYYMDLDGYVRIPKADIDGKSNVRLRVVGDSSDGVFVYSNRQWTSNLSEIRALTTTKKLPIKDTNPITDSKLVSGMLRIYGNINNYSYLQNIYSVYINDDIRAKISNNSYSFWCDEDSTVQLNMDMKFSDNKQYSLWTDIIDTKISTNIAFDEKKISKIVLVPQVAGKYDGATVSLSKNVDDSYDSDKAYEYYVSKGSYKNAIVQLETKDDINTYYSYFTKDNYTISDDITYIGFGGNITFKAVGGYNDGSKEVYLGMINIMDEYGNKFDSYGNVTAENMTAYLYDKSGKVVFKGKPNDDLYLNISSVPEGIYDVVVELNNKELGVIKSQPSKLVTEGIYEINLFDSKEIDAGYDGYRYSLYDENNKEIYNGQLNTLDIPRSLVDTSKKYKLYVLATYTNFSTNDAYQDGFVLNDISFGAEGQMQSLYIDSSTFKCLTLKDDFYKNTIMQMPGNLSQSLEEVKEYYSNSSYNLKGIRLQKGLNYNFYTNRVEQGSQYFLYKKYTPNDTDTTISFDKNNISKLNVSNGINSTVNNVSLNLKGSNGQLFNVNLAEGNNVYLTKDTYASEVAFNLTNSPYRVRATYNINATSDITDFKIGASIKLPSVKLSDTTIAPGGLLSSSVGDIYDGTILLKDLNKAIASSGLAPSLELMHGNKVIKSYKDGKIPATVGGETNFRLNFNDILPGLITNVATVSVTNATLDNKIKCDINLDGTIDIFDIVYVAKDIDKTKALSSDWDPRCNLNNLDGQNKIDMLDVAELAKNYR</sequence>
<keyword evidence="3" id="KW-1185">Reference proteome</keyword>
<organism evidence="2 3">
    <name type="scientific">Clostridium yunnanense</name>
    <dbReference type="NCBI Taxonomy" id="2800325"/>
    <lineage>
        <taxon>Bacteria</taxon>
        <taxon>Bacillati</taxon>
        <taxon>Bacillota</taxon>
        <taxon>Clostridia</taxon>
        <taxon>Eubacteriales</taxon>
        <taxon>Clostridiaceae</taxon>
        <taxon>Clostridium</taxon>
    </lineage>
</organism>
<feature type="chain" id="PRO_5045204682" description="Dockerin domain-containing protein" evidence="1">
    <location>
        <begin position="33"/>
        <end position="966"/>
    </location>
</feature>
<reference evidence="3" key="1">
    <citation type="submission" date="2021-01" db="EMBL/GenBank/DDBJ databases">
        <title>Genome public.</title>
        <authorList>
            <person name="Liu C."/>
            <person name="Sun Q."/>
        </authorList>
    </citation>
    <scope>NUCLEOTIDE SEQUENCE [LARGE SCALE GENOMIC DNA]</scope>
    <source>
        <strain evidence="3">YIM B02505</strain>
    </source>
</reference>
<dbReference type="InterPro" id="IPR036439">
    <property type="entry name" value="Dockerin_dom_sf"/>
</dbReference>
<comment type="caution">
    <text evidence="2">The sequence shown here is derived from an EMBL/GenBank/DDBJ whole genome shotgun (WGS) entry which is preliminary data.</text>
</comment>
<feature type="signal peptide" evidence="1">
    <location>
        <begin position="1"/>
        <end position="32"/>
    </location>
</feature>
<evidence type="ECO:0000313" key="3">
    <source>
        <dbReference type="Proteomes" id="UP000596739"/>
    </source>
</evidence>
<dbReference type="Proteomes" id="UP000596739">
    <property type="component" value="Unassembled WGS sequence"/>
</dbReference>
<dbReference type="RefSeq" id="WP_200274424.1">
    <property type="nucleotide sequence ID" value="NZ_JAENHN010000071.1"/>
</dbReference>
<accession>A0ABS1EWV2</accession>
<dbReference type="EMBL" id="JAENHN010000071">
    <property type="protein sequence ID" value="MBK1813864.1"/>
    <property type="molecule type" value="Genomic_DNA"/>
</dbReference>
<name>A0ABS1EWV2_9CLOT</name>
<evidence type="ECO:0008006" key="4">
    <source>
        <dbReference type="Google" id="ProtNLM"/>
    </source>
</evidence>
<gene>
    <name evidence="2" type="ORF">JHL18_24980</name>
</gene>
<protein>
    <recommendedName>
        <fullName evidence="4">Dockerin domain-containing protein</fullName>
    </recommendedName>
</protein>
<keyword evidence="1" id="KW-0732">Signal</keyword>
<evidence type="ECO:0000256" key="1">
    <source>
        <dbReference type="SAM" id="SignalP"/>
    </source>
</evidence>
<evidence type="ECO:0000313" key="2">
    <source>
        <dbReference type="EMBL" id="MBK1813864.1"/>
    </source>
</evidence>
<dbReference type="Gene3D" id="1.10.1330.10">
    <property type="entry name" value="Dockerin domain"/>
    <property type="match status" value="1"/>
</dbReference>